<dbReference type="PANTHER" id="PTHR47786">
    <property type="entry name" value="ALPHA-1,4-GLUCAN:MALTOSE-1-PHOSPHATE MALTOSYLTRANSFERASE"/>
    <property type="match status" value="1"/>
</dbReference>
<dbReference type="CDD" id="cd11344">
    <property type="entry name" value="AmyAc_GlgE_like"/>
    <property type="match status" value="1"/>
</dbReference>
<keyword evidence="4 6" id="KW-0119">Carbohydrate metabolism</keyword>
<dbReference type="SMART" id="SM00642">
    <property type="entry name" value="Aamy"/>
    <property type="match status" value="1"/>
</dbReference>
<evidence type="ECO:0000256" key="5">
    <source>
        <dbReference type="ARBA" id="ARBA00048735"/>
    </source>
</evidence>
<dbReference type="InterPro" id="IPR026585">
    <property type="entry name" value="GlgE"/>
</dbReference>
<evidence type="ECO:0000256" key="4">
    <source>
        <dbReference type="ARBA" id="ARBA00023277"/>
    </source>
</evidence>
<keyword evidence="2 6" id="KW-0328">Glycosyltransferase</keyword>
<dbReference type="InterPro" id="IPR006047">
    <property type="entry name" value="GH13_cat_dom"/>
</dbReference>
<dbReference type="Pfam" id="PF11896">
    <property type="entry name" value="GlgE_dom_N_S"/>
    <property type="match status" value="1"/>
</dbReference>
<evidence type="ECO:0000256" key="6">
    <source>
        <dbReference type="HAMAP-Rule" id="MF_02124"/>
    </source>
</evidence>
<feature type="binding site" evidence="6">
    <location>
        <position position="765"/>
    </location>
    <ligand>
        <name>alpha-maltose 1-phosphate</name>
        <dbReference type="ChEBI" id="CHEBI:63576"/>
    </ligand>
</feature>
<feature type="domain" description="Glycosyl hydrolase family 13 catalytic" evidence="8">
    <location>
        <begin position="622"/>
        <end position="967"/>
    </location>
</feature>
<evidence type="ECO:0000259" key="8">
    <source>
        <dbReference type="SMART" id="SM00642"/>
    </source>
</evidence>
<feature type="binding site" evidence="6">
    <location>
        <position position="730"/>
    </location>
    <ligand>
        <name>alpha-maltose 1-phosphate</name>
        <dbReference type="ChEBI" id="CHEBI:63576"/>
    </ligand>
</feature>
<sequence length="1080" mass="120858">MRGRHNAQVDARFLYRVEARNHLELLRFIRMAQQLKAPDPSHTETRLPAPPISPAPFRIYYFNQRLAGPVSDWDRHLERIAGMGFGHLCIAPPFAPGSDNDLFLAAQHDRPDPALGIEGSMEMAARAIAEAARKHGLAVLADVTLDRVAAEGETALLFPDLFGAPERIGLFIDPRDPASLFHAAPARFEDALTFADWWAERLVTLVEAGLDGFRLVGLERLPAPALRQLIMATRREVPRCRFLAWTSAAPWERIASFSGLGLDSTFASTPWWDGRASWYVEEHNNLHRIAPVVGLAEAPFADRLGAKESDAEQRRLLFRRTLHLAAATGGGLLVPMGFEFMARQTMDPRFSEPGDFAEIERDAEGDLRADILAVNQALDRAPATLVLPGEWRGLTGPGSRVSVLESRSAAMALCINSDLRQPLPLPVPLTTQDPMNDTFEPGEVRLVTLTEQPDVVEPAARRKERLRAATKAPRIVIDNITPRVEGGPFAPKRIVGETVTVEADIFMDGHDVLGAELLWKAADQKSWTRAPMTPLPNDRWRATMTPSRVGRWQFTIEAWLDELATVRHALQLKQEAGVDVSVERAEEKALVDADAPRSFVTRADPLPLEVERPAAGFASWYELFPRSQTDDPRRPGTFADVIERLPRVRDMGFDVLYFPPIHPIGTSQRKGRNNALRAGPDDPGSPYAIGSDEGGHDAVHPQLGTLDDFRRLVAAAAEHGIEIALDYAIQCSPDHPWLKQHPDWFRHRPDGTIKHAENPPKKYEDIVNVDFYAAGALPSLWEALRDVVLFWVEQGVKIFRVDNPHTKPLPFWQWMIADVRGRHPDVIFLAEAFTAPKMMYRLAKVGFSQSYTYFTWRNSKVELIEYLNELASPPAVEFFRPHFFVNTPDINPLFLQSSGRAGFLIRAVLAATTSGLWGVYSGFELCESAALPGREEYLDSEKYEIRVRDFNAPGNIVAEITALNRLRRAHPALHTHRGIRFYNAGNDQMLVYGKALPATNGAVDDMILVAVTLDPHRPQETDFELPLWEWKLPDNGSLQAEDLVTGNRFTWTGKGQHLRLDPGVLPYAIWRLWSEQGGRT</sequence>
<proteinExistence type="inferred from homology"/>
<dbReference type="InterPro" id="IPR013780">
    <property type="entry name" value="Glyco_hydro_b"/>
</dbReference>
<dbReference type="GO" id="GO:0030979">
    <property type="term" value="P:alpha-glucan biosynthetic process"/>
    <property type="evidence" value="ECO:0007669"/>
    <property type="project" value="UniProtKB-UniRule"/>
</dbReference>
<feature type="binding site" evidence="6">
    <location>
        <position position="670"/>
    </location>
    <ligand>
        <name>alpha-maltose 1-phosphate</name>
        <dbReference type="ChEBI" id="CHEBI:63576"/>
    </ligand>
</feature>
<dbReference type="AlphaFoldDB" id="A0A1T4SQN4"/>
<dbReference type="Proteomes" id="UP000190092">
    <property type="component" value="Unassembled WGS sequence"/>
</dbReference>
<dbReference type="Gene3D" id="2.60.40.10">
    <property type="entry name" value="Immunoglobulins"/>
    <property type="match status" value="1"/>
</dbReference>
<feature type="binding site" evidence="6">
    <location>
        <position position="803"/>
    </location>
    <ligand>
        <name>alpha-maltose 1-phosphate</name>
        <dbReference type="ChEBI" id="CHEBI:63576"/>
    </ligand>
</feature>
<evidence type="ECO:0000256" key="3">
    <source>
        <dbReference type="ARBA" id="ARBA00022679"/>
    </source>
</evidence>
<keyword evidence="10" id="KW-1185">Reference proteome</keyword>
<dbReference type="Pfam" id="PF21702">
    <property type="entry name" value="GLGE_C"/>
    <property type="match status" value="1"/>
</dbReference>
<dbReference type="GO" id="GO:0004553">
    <property type="term" value="F:hydrolase activity, hydrolyzing O-glycosyl compounds"/>
    <property type="evidence" value="ECO:0007669"/>
    <property type="project" value="InterPro"/>
</dbReference>
<dbReference type="STRING" id="225324.SAMN02745126_04981"/>
<feature type="active site" description="Proton donor" evidence="6">
    <location>
        <position position="831"/>
    </location>
</feature>
<comment type="function">
    <text evidence="6">Maltosyltransferase that uses maltose 1-phosphate (M1P) as the sugar donor to elongate linear or branched alpha-(1-&gt;4)-glucans. Is involved in a branched alpha-glucan biosynthetic pathway from trehalose, together with TreS, Mak and GlgB.</text>
</comment>
<evidence type="ECO:0000256" key="7">
    <source>
        <dbReference type="SAM" id="MobiDB-lite"/>
    </source>
</evidence>
<dbReference type="InterPro" id="IPR017853">
    <property type="entry name" value="GH"/>
</dbReference>
<dbReference type="EC" id="2.4.99.16" evidence="6"/>
<gene>
    <name evidence="6" type="primary">glgE</name>
    <name evidence="9" type="ORF">SAMN02745126_04981</name>
</gene>
<comment type="subunit">
    <text evidence="1 6">Homodimer.</text>
</comment>
<evidence type="ECO:0000256" key="2">
    <source>
        <dbReference type="ARBA" id="ARBA00022676"/>
    </source>
</evidence>
<dbReference type="GO" id="GO:0016758">
    <property type="term" value="F:hexosyltransferase activity"/>
    <property type="evidence" value="ECO:0007669"/>
    <property type="project" value="UniProtKB-UniRule"/>
</dbReference>
<dbReference type="InterPro" id="IPR021828">
    <property type="entry name" value="GlgE_dom_N/S"/>
</dbReference>
<keyword evidence="3 6" id="KW-0808">Transferase</keyword>
<evidence type="ECO:0000313" key="9">
    <source>
        <dbReference type="EMBL" id="SKA30539.1"/>
    </source>
</evidence>
<dbReference type="Pfam" id="PF00128">
    <property type="entry name" value="Alpha-amylase"/>
    <property type="match status" value="1"/>
</dbReference>
<dbReference type="InterPro" id="IPR013783">
    <property type="entry name" value="Ig-like_fold"/>
</dbReference>
<comment type="catalytic activity">
    <reaction evidence="5 6">
        <text>alpha-maltose 1-phosphate + [(1-&gt;4)-alpha-D-glucosyl](n) = [(1-&gt;4)-alpha-D-glucosyl](n+2) + phosphate</text>
        <dbReference type="Rhea" id="RHEA:42692"/>
        <dbReference type="Rhea" id="RHEA-COMP:9584"/>
        <dbReference type="Rhea" id="RHEA-COMP:10183"/>
        <dbReference type="ChEBI" id="CHEBI:15444"/>
        <dbReference type="ChEBI" id="CHEBI:43474"/>
        <dbReference type="ChEBI" id="CHEBI:63576"/>
        <dbReference type="EC" id="2.4.99.16"/>
    </reaction>
</comment>
<feature type="region of interest" description="Disordered" evidence="7">
    <location>
        <begin position="667"/>
        <end position="698"/>
    </location>
</feature>
<comment type="similarity">
    <text evidence="6">Belongs to the glycosyl hydrolase 13 family. GlgE subfamily.</text>
</comment>
<feature type="active site" description="Nucleophile" evidence="6">
    <location>
        <position position="802"/>
    </location>
</feature>
<dbReference type="InterPro" id="IPR049171">
    <property type="entry name" value="GLGE_C"/>
</dbReference>
<feature type="binding site" evidence="6">
    <location>
        <begin position="942"/>
        <end position="943"/>
    </location>
    <ligand>
        <name>alpha-maltose 1-phosphate</name>
        <dbReference type="ChEBI" id="CHEBI:63576"/>
    </ligand>
</feature>
<evidence type="ECO:0000313" key="10">
    <source>
        <dbReference type="Proteomes" id="UP000190092"/>
    </source>
</evidence>
<accession>A0A1T4SQN4</accession>
<dbReference type="Gene3D" id="2.60.40.1180">
    <property type="entry name" value="Golgi alpha-mannosidase II"/>
    <property type="match status" value="1"/>
</dbReference>
<organism evidence="9 10">
    <name type="scientific">Enhydrobacter aerosaccus</name>
    <dbReference type="NCBI Taxonomy" id="225324"/>
    <lineage>
        <taxon>Bacteria</taxon>
        <taxon>Pseudomonadati</taxon>
        <taxon>Pseudomonadota</taxon>
        <taxon>Alphaproteobacteria</taxon>
        <taxon>Hyphomicrobiales</taxon>
        <taxon>Enhydrobacter</taxon>
    </lineage>
</organism>
<name>A0A1T4SQN4_9HYPH</name>
<protein>
    <recommendedName>
        <fullName evidence="6">Alpha-1,4-glucan:maltose-1-phosphate maltosyltransferase</fullName>
        <shortName evidence="6">GMPMT</shortName>
        <ecNumber evidence="6">2.4.99.16</ecNumber>
    </recommendedName>
    <alternativeName>
        <fullName evidence="6">(1-&gt;4)-alpha-D-glucan:maltose-1-phosphate alpha-D-maltosyltransferase</fullName>
    </alternativeName>
</protein>
<dbReference type="Gene3D" id="3.20.20.80">
    <property type="entry name" value="Glycosidases"/>
    <property type="match status" value="2"/>
</dbReference>
<dbReference type="HAMAP" id="MF_02124">
    <property type="entry name" value="GlgE"/>
    <property type="match status" value="1"/>
</dbReference>
<reference evidence="10" key="1">
    <citation type="submission" date="2017-02" db="EMBL/GenBank/DDBJ databases">
        <authorList>
            <person name="Varghese N."/>
            <person name="Submissions S."/>
        </authorList>
    </citation>
    <scope>NUCLEOTIDE SEQUENCE [LARGE SCALE GENOMIC DNA]</scope>
    <source>
        <strain evidence="10">ATCC 27094</strain>
    </source>
</reference>
<dbReference type="PANTHER" id="PTHR47786:SF2">
    <property type="entry name" value="GLYCOSYL HYDROLASE FAMILY 13 CATALYTIC DOMAIN-CONTAINING PROTEIN"/>
    <property type="match status" value="1"/>
</dbReference>
<dbReference type="SUPFAM" id="SSF51445">
    <property type="entry name" value="(Trans)glycosidases"/>
    <property type="match status" value="2"/>
</dbReference>
<evidence type="ECO:0000256" key="1">
    <source>
        <dbReference type="ARBA" id="ARBA00011738"/>
    </source>
</evidence>
<feature type="site" description="Transition state stabilizer" evidence="6">
    <location>
        <position position="889"/>
    </location>
</feature>
<dbReference type="EMBL" id="FUWJ01000009">
    <property type="protein sequence ID" value="SKA30539.1"/>
    <property type="molecule type" value="Genomic_DNA"/>
</dbReference>